<name>A0A9X4MEC3_9CYAN</name>
<dbReference type="GO" id="GO:0006935">
    <property type="term" value="P:chemotaxis"/>
    <property type="evidence" value="ECO:0007669"/>
    <property type="project" value="InterPro"/>
</dbReference>
<dbReference type="InterPro" id="IPR002545">
    <property type="entry name" value="CheW-lke_dom"/>
</dbReference>
<dbReference type="SMART" id="SM00260">
    <property type="entry name" value="CheW"/>
    <property type="match status" value="1"/>
</dbReference>
<dbReference type="GO" id="GO:0007165">
    <property type="term" value="P:signal transduction"/>
    <property type="evidence" value="ECO:0007669"/>
    <property type="project" value="InterPro"/>
</dbReference>
<evidence type="ECO:0000259" key="1">
    <source>
        <dbReference type="PROSITE" id="PS50851"/>
    </source>
</evidence>
<reference evidence="2" key="1">
    <citation type="submission" date="2019-05" db="EMBL/GenBank/DDBJ databases">
        <title>Whole genome sequencing of Pseudanabaena catenata USMAC16.</title>
        <authorList>
            <person name="Khan Z."/>
            <person name="Omar W.M."/>
            <person name="Convey P."/>
            <person name="Merican F."/>
            <person name="Najimudin N."/>
        </authorList>
    </citation>
    <scope>NUCLEOTIDE SEQUENCE</scope>
    <source>
        <strain evidence="2">USMAC16</strain>
    </source>
</reference>
<dbReference type="GO" id="GO:0005829">
    <property type="term" value="C:cytosol"/>
    <property type="evidence" value="ECO:0007669"/>
    <property type="project" value="TreeGrafter"/>
</dbReference>
<keyword evidence="3" id="KW-1185">Reference proteome</keyword>
<protein>
    <submittedName>
        <fullName evidence="2">Chemotaxis protein CheW</fullName>
    </submittedName>
</protein>
<comment type="caution">
    <text evidence="2">The sequence shown here is derived from an EMBL/GenBank/DDBJ whole genome shotgun (WGS) entry which is preliminary data.</text>
</comment>
<dbReference type="PROSITE" id="PS50851">
    <property type="entry name" value="CHEW"/>
    <property type="match status" value="1"/>
</dbReference>
<organism evidence="2 3">
    <name type="scientific">Pseudanabaena catenata USMAC16</name>
    <dbReference type="NCBI Taxonomy" id="1855837"/>
    <lineage>
        <taxon>Bacteria</taxon>
        <taxon>Bacillati</taxon>
        <taxon>Cyanobacteriota</taxon>
        <taxon>Cyanophyceae</taxon>
        <taxon>Pseudanabaenales</taxon>
        <taxon>Pseudanabaenaceae</taxon>
        <taxon>Pseudanabaena</taxon>
    </lineage>
</organism>
<dbReference type="PANTHER" id="PTHR22617:SF23">
    <property type="entry name" value="CHEMOTAXIS PROTEIN CHEW"/>
    <property type="match status" value="1"/>
</dbReference>
<dbReference type="EMBL" id="VBTY01000057">
    <property type="protein sequence ID" value="MDG3494649.1"/>
    <property type="molecule type" value="Genomic_DNA"/>
</dbReference>
<dbReference type="PANTHER" id="PTHR22617">
    <property type="entry name" value="CHEMOTAXIS SENSOR HISTIDINE KINASE-RELATED"/>
    <property type="match status" value="1"/>
</dbReference>
<dbReference type="AlphaFoldDB" id="A0A9X4MEC3"/>
<dbReference type="Proteomes" id="UP001152872">
    <property type="component" value="Unassembled WGS sequence"/>
</dbReference>
<sequence>MSNLTIELREEKSQAIAGLPYLSLYVERNINVAVQLKFVRETLTLGGDRFTQMPNVHSCLIGLVEHRSNVFWVLDLPQLLGFESLDSTTVEKHIAVLQIADMFLGLAVYSVSRVLRFTETDIVSPLVLPNTKAALQSVPFLKGCVMAPDGNNSIYVLDAEAIANFNFAI</sequence>
<evidence type="ECO:0000313" key="2">
    <source>
        <dbReference type="EMBL" id="MDG3494649.1"/>
    </source>
</evidence>
<gene>
    <name evidence="2" type="ORF">FEV09_08755</name>
</gene>
<feature type="domain" description="CheW-like" evidence="1">
    <location>
        <begin position="18"/>
        <end position="168"/>
    </location>
</feature>
<accession>A0A9X4MEC3</accession>
<dbReference type="InterPro" id="IPR036061">
    <property type="entry name" value="CheW-like_dom_sf"/>
</dbReference>
<dbReference type="Pfam" id="PF01584">
    <property type="entry name" value="CheW"/>
    <property type="match status" value="1"/>
</dbReference>
<evidence type="ECO:0000313" key="3">
    <source>
        <dbReference type="Proteomes" id="UP001152872"/>
    </source>
</evidence>
<proteinExistence type="predicted"/>
<dbReference type="RefSeq" id="WP_009626733.1">
    <property type="nucleotide sequence ID" value="NZ_VBTY01000057.1"/>
</dbReference>
<dbReference type="SUPFAM" id="SSF50341">
    <property type="entry name" value="CheW-like"/>
    <property type="match status" value="1"/>
</dbReference>
<dbReference type="Gene3D" id="2.40.50.180">
    <property type="entry name" value="CheA-289, Domain 4"/>
    <property type="match status" value="1"/>
</dbReference>
<dbReference type="InterPro" id="IPR039315">
    <property type="entry name" value="CheW"/>
</dbReference>